<evidence type="ECO:0000256" key="1">
    <source>
        <dbReference type="SAM" id="MobiDB-lite"/>
    </source>
</evidence>
<sequence>WRPNSTSTPAESSLWRNCPRTRPARSSHASSPGSGTKPGP</sequence>
<dbReference type="AlphaFoldDB" id="A0A6J4PRJ1"/>
<dbReference type="EC" id="6.2.1.3" evidence="2"/>
<proteinExistence type="predicted"/>
<reference evidence="2" key="1">
    <citation type="submission" date="2020-02" db="EMBL/GenBank/DDBJ databases">
        <authorList>
            <person name="Meier V. D."/>
        </authorList>
    </citation>
    <scope>NUCLEOTIDE SEQUENCE</scope>
    <source>
        <strain evidence="2">AVDCRST_MAG03</strain>
    </source>
</reference>
<organism evidence="2">
    <name type="scientific">uncultured Rubrobacteraceae bacterium</name>
    <dbReference type="NCBI Taxonomy" id="349277"/>
    <lineage>
        <taxon>Bacteria</taxon>
        <taxon>Bacillati</taxon>
        <taxon>Actinomycetota</taxon>
        <taxon>Rubrobacteria</taxon>
        <taxon>Rubrobacterales</taxon>
        <taxon>Rubrobacteraceae</taxon>
        <taxon>environmental samples</taxon>
    </lineage>
</organism>
<gene>
    <name evidence="2" type="ORF">AVDCRST_MAG03-2471</name>
</gene>
<feature type="non-terminal residue" evidence="2">
    <location>
        <position position="1"/>
    </location>
</feature>
<evidence type="ECO:0000313" key="2">
    <source>
        <dbReference type="EMBL" id="CAA9419817.1"/>
    </source>
</evidence>
<feature type="non-terminal residue" evidence="2">
    <location>
        <position position="40"/>
    </location>
</feature>
<protein>
    <submittedName>
        <fullName evidence="2">Long-chain-fatty-acid--CoA ligase</fullName>
        <ecNumber evidence="2">6.2.1.3</ecNumber>
    </submittedName>
</protein>
<feature type="compositionally biased region" description="Polar residues" evidence="1">
    <location>
        <begin position="1"/>
        <end position="15"/>
    </location>
</feature>
<dbReference type="EMBL" id="CADCUT010000152">
    <property type="protein sequence ID" value="CAA9419817.1"/>
    <property type="molecule type" value="Genomic_DNA"/>
</dbReference>
<dbReference type="GO" id="GO:0004467">
    <property type="term" value="F:long-chain fatty acid-CoA ligase activity"/>
    <property type="evidence" value="ECO:0007669"/>
    <property type="project" value="UniProtKB-EC"/>
</dbReference>
<accession>A0A6J4PRJ1</accession>
<name>A0A6J4PRJ1_9ACTN</name>
<keyword evidence="2" id="KW-0436">Ligase</keyword>
<feature type="region of interest" description="Disordered" evidence="1">
    <location>
        <begin position="1"/>
        <end position="40"/>
    </location>
</feature>